<keyword evidence="1" id="KW-0812">Transmembrane</keyword>
<evidence type="ECO:0000313" key="2">
    <source>
        <dbReference type="EnsemblMetazoa" id="ACHR014460-PA"/>
    </source>
</evidence>
<dbReference type="EnsemblMetazoa" id="ACHR014460-RA">
    <property type="protein sequence ID" value="ACHR014460-PA"/>
    <property type="gene ID" value="ACHR014460"/>
</dbReference>
<accession>A0A182KJ58</accession>
<name>A0A182KJ58_9DIPT</name>
<proteinExistence type="predicted"/>
<dbReference type="Proteomes" id="UP000075881">
    <property type="component" value="Unassembled WGS sequence"/>
</dbReference>
<evidence type="ECO:0000313" key="3">
    <source>
        <dbReference type="Proteomes" id="UP000075881"/>
    </source>
</evidence>
<evidence type="ECO:0000256" key="1">
    <source>
        <dbReference type="SAM" id="Phobius"/>
    </source>
</evidence>
<dbReference type="AlphaFoldDB" id="A0A182KJ58"/>
<keyword evidence="1" id="KW-1133">Transmembrane helix</keyword>
<protein>
    <submittedName>
        <fullName evidence="2">Uncharacterized protein</fullName>
    </submittedName>
</protein>
<dbReference type="VEuPathDB" id="VectorBase:ACHR014460"/>
<feature type="transmembrane region" description="Helical" evidence="1">
    <location>
        <begin position="60"/>
        <end position="81"/>
    </location>
</feature>
<keyword evidence="3" id="KW-1185">Reference proteome</keyword>
<feature type="transmembrane region" description="Helical" evidence="1">
    <location>
        <begin position="93"/>
        <end position="112"/>
    </location>
</feature>
<reference evidence="3" key="1">
    <citation type="submission" date="2013-03" db="EMBL/GenBank/DDBJ databases">
        <title>The Genome Sequence of Anopheles christyi ACHKN1017.</title>
        <authorList>
            <consortium name="The Broad Institute Genomics Platform"/>
            <person name="Neafsey D.E."/>
            <person name="Besansky N."/>
            <person name="Walker B."/>
            <person name="Young S.K."/>
            <person name="Zeng Q."/>
            <person name="Gargeya S."/>
            <person name="Fitzgerald M."/>
            <person name="Haas B."/>
            <person name="Abouelleil A."/>
            <person name="Allen A.W."/>
            <person name="Alvarado L."/>
            <person name="Arachchi H.M."/>
            <person name="Berlin A.M."/>
            <person name="Chapman S.B."/>
            <person name="Gainer-Dewar J."/>
            <person name="Goldberg J."/>
            <person name="Griggs A."/>
            <person name="Gujja S."/>
            <person name="Hansen M."/>
            <person name="Howarth C."/>
            <person name="Imamovic A."/>
            <person name="Ireland A."/>
            <person name="Larimer J."/>
            <person name="McCowan C."/>
            <person name="Murphy C."/>
            <person name="Pearson M."/>
            <person name="Poon T.W."/>
            <person name="Priest M."/>
            <person name="Roberts A."/>
            <person name="Saif S."/>
            <person name="Shea T."/>
            <person name="Sisk P."/>
            <person name="Sykes S."/>
            <person name="Wortman J."/>
            <person name="Nusbaum C."/>
            <person name="Birren B."/>
        </authorList>
    </citation>
    <scope>NUCLEOTIDE SEQUENCE [LARGE SCALE GENOMIC DNA]</scope>
    <source>
        <strain evidence="3">ACHKN1017</strain>
    </source>
</reference>
<keyword evidence="1" id="KW-0472">Membrane</keyword>
<sequence length="224" mass="25067">MLWSISSSTSSVEVSASSRAECFLSRKLSAAFTPPHSFKFLNGISGIQSVVVSSSWMVDLLVRFVIWLLMLLLLLLLLLWLLCCVTEPPENVAVVPVVLVLADVMLGVFESFRKRDSLARIAAVSRSNCTVLCRSISRLRGRNGSVRLMRNVLMFIIFRWLSRLPPFPGSTSYVSFRHLSVASEMCTRPGTPPDSMWFAMTTSFDHTSKCHFFSPSTPHMTEPL</sequence>
<organism evidence="2 3">
    <name type="scientific">Anopheles christyi</name>
    <dbReference type="NCBI Taxonomy" id="43041"/>
    <lineage>
        <taxon>Eukaryota</taxon>
        <taxon>Metazoa</taxon>
        <taxon>Ecdysozoa</taxon>
        <taxon>Arthropoda</taxon>
        <taxon>Hexapoda</taxon>
        <taxon>Insecta</taxon>
        <taxon>Pterygota</taxon>
        <taxon>Neoptera</taxon>
        <taxon>Endopterygota</taxon>
        <taxon>Diptera</taxon>
        <taxon>Nematocera</taxon>
        <taxon>Culicoidea</taxon>
        <taxon>Culicidae</taxon>
        <taxon>Anophelinae</taxon>
        <taxon>Anopheles</taxon>
    </lineage>
</organism>
<reference evidence="2" key="2">
    <citation type="submission" date="2020-05" db="UniProtKB">
        <authorList>
            <consortium name="EnsemblMetazoa"/>
        </authorList>
    </citation>
    <scope>IDENTIFICATION</scope>
    <source>
        <strain evidence="2">ACHKN1017</strain>
    </source>
</reference>